<dbReference type="EMBL" id="CAAGRJ010000337">
    <property type="protein sequence ID" value="VFV17874.1"/>
    <property type="molecule type" value="Genomic_DNA"/>
</dbReference>
<sequence>MDADRVQLSISHRSAQKSSDRIVPQARSTESMHVINLRAPRAVSSPKRETGEREYAHRGHYGGYTHHPRQPCDKKTQDFHVTEEIPPVTDQRRQPSGKKTSSLV</sequence>
<proteinExistence type="predicted"/>
<dbReference type="Proteomes" id="UP000386466">
    <property type="component" value="Unassembled WGS sequence"/>
</dbReference>
<keyword evidence="3" id="KW-1185">Reference proteome</keyword>
<name>A0A485MCC9_LYNPA</name>
<dbReference type="AlphaFoldDB" id="A0A485MCC9"/>
<feature type="compositionally biased region" description="Basic and acidic residues" evidence="1">
    <location>
        <begin position="70"/>
        <end position="83"/>
    </location>
</feature>
<gene>
    <name evidence="2" type="ORF">LYPA_23C021479</name>
</gene>
<feature type="region of interest" description="Disordered" evidence="1">
    <location>
        <begin position="1"/>
        <end position="104"/>
    </location>
</feature>
<accession>A0A485MCC9</accession>
<feature type="compositionally biased region" description="Basic and acidic residues" evidence="1">
    <location>
        <begin position="46"/>
        <end position="57"/>
    </location>
</feature>
<evidence type="ECO:0000256" key="1">
    <source>
        <dbReference type="SAM" id="MobiDB-lite"/>
    </source>
</evidence>
<evidence type="ECO:0000313" key="3">
    <source>
        <dbReference type="Proteomes" id="UP000386466"/>
    </source>
</evidence>
<evidence type="ECO:0000313" key="2">
    <source>
        <dbReference type="EMBL" id="VFV17874.1"/>
    </source>
</evidence>
<feature type="compositionally biased region" description="Polar residues" evidence="1">
    <location>
        <begin position="8"/>
        <end position="17"/>
    </location>
</feature>
<reference evidence="2 3" key="1">
    <citation type="submission" date="2019-01" db="EMBL/GenBank/DDBJ databases">
        <authorList>
            <person name="Alioto T."/>
            <person name="Alioto T."/>
        </authorList>
    </citation>
    <scope>NUCLEOTIDE SEQUENCE [LARGE SCALE GENOMIC DNA]</scope>
</reference>
<organism evidence="2 3">
    <name type="scientific">Lynx pardinus</name>
    <name type="common">Iberian lynx</name>
    <name type="synonym">Felis pardina</name>
    <dbReference type="NCBI Taxonomy" id="191816"/>
    <lineage>
        <taxon>Eukaryota</taxon>
        <taxon>Metazoa</taxon>
        <taxon>Chordata</taxon>
        <taxon>Craniata</taxon>
        <taxon>Vertebrata</taxon>
        <taxon>Euteleostomi</taxon>
        <taxon>Mammalia</taxon>
        <taxon>Eutheria</taxon>
        <taxon>Laurasiatheria</taxon>
        <taxon>Carnivora</taxon>
        <taxon>Feliformia</taxon>
        <taxon>Felidae</taxon>
        <taxon>Felinae</taxon>
        <taxon>Lynx</taxon>
    </lineage>
</organism>
<protein>
    <submittedName>
        <fullName evidence="2">Uncharacterized protein</fullName>
    </submittedName>
</protein>